<dbReference type="EnsemblPlants" id="Kaladp1249s0001.1.v1.1">
    <property type="protein sequence ID" value="Kaladp1249s0001.1.v1.1"/>
    <property type="gene ID" value="Kaladp1249s0001.v1.1"/>
</dbReference>
<dbReference type="AlphaFoldDB" id="A0A7N1A879"/>
<organism evidence="1 2">
    <name type="scientific">Kalanchoe fedtschenkoi</name>
    <name type="common">Lavender scallops</name>
    <name type="synonym">South American air plant</name>
    <dbReference type="NCBI Taxonomy" id="63787"/>
    <lineage>
        <taxon>Eukaryota</taxon>
        <taxon>Viridiplantae</taxon>
        <taxon>Streptophyta</taxon>
        <taxon>Embryophyta</taxon>
        <taxon>Tracheophyta</taxon>
        <taxon>Spermatophyta</taxon>
        <taxon>Magnoliopsida</taxon>
        <taxon>eudicotyledons</taxon>
        <taxon>Gunneridae</taxon>
        <taxon>Pentapetalae</taxon>
        <taxon>Saxifragales</taxon>
        <taxon>Crassulaceae</taxon>
        <taxon>Kalanchoe</taxon>
    </lineage>
</organism>
<dbReference type="PANTHER" id="PTHR37698:SF1">
    <property type="entry name" value="PHOTOSYNTHETIC NDH SUBUNIT OF SUBCOMPLEX B 1, CHLOROPLASTIC"/>
    <property type="match status" value="1"/>
</dbReference>
<dbReference type="Proteomes" id="UP000594263">
    <property type="component" value="Unplaced"/>
</dbReference>
<protein>
    <submittedName>
        <fullName evidence="1">Uncharacterized protein</fullName>
    </submittedName>
</protein>
<dbReference type="SUPFAM" id="SSF53756">
    <property type="entry name" value="UDP-Glycosyltransferase/glycogen phosphorylase"/>
    <property type="match status" value="1"/>
</dbReference>
<name>A0A7N1A879_KALFE</name>
<accession>A0A7N1A879</accession>
<dbReference type="Gramene" id="Kaladp1249s0001.1.v1.1">
    <property type="protein sequence ID" value="Kaladp1249s0001.1.v1.1"/>
    <property type="gene ID" value="Kaladp1249s0001.v1.1"/>
</dbReference>
<proteinExistence type="predicted"/>
<evidence type="ECO:0000313" key="1">
    <source>
        <dbReference type="EnsemblPlants" id="Kaladp1249s0001.1.v1.1"/>
    </source>
</evidence>
<dbReference type="PANTHER" id="PTHR37698">
    <property type="entry name" value="PHOTOSYNTHETIC NDH SUBUNIT OF SUBCOMPLEX B 1, CHLOROPLASTIC"/>
    <property type="match status" value="1"/>
</dbReference>
<keyword evidence="2" id="KW-1185">Reference proteome</keyword>
<reference evidence="1" key="1">
    <citation type="submission" date="2021-01" db="UniProtKB">
        <authorList>
            <consortium name="EnsemblPlants"/>
        </authorList>
    </citation>
    <scope>IDENTIFICATION</scope>
</reference>
<dbReference type="InterPro" id="IPR044983">
    <property type="entry name" value="PNSB1"/>
</dbReference>
<dbReference type="GO" id="GO:0009773">
    <property type="term" value="P:photosynthetic electron transport in photosystem I"/>
    <property type="evidence" value="ECO:0007669"/>
    <property type="project" value="InterPro"/>
</dbReference>
<dbReference type="GO" id="GO:0010598">
    <property type="term" value="C:NAD(P)H dehydrogenase complex (plastoquinone)"/>
    <property type="evidence" value="ECO:0007669"/>
    <property type="project" value="InterPro"/>
</dbReference>
<dbReference type="Gene3D" id="3.40.50.2000">
    <property type="entry name" value="Glycogen Phosphorylase B"/>
    <property type="match status" value="1"/>
</dbReference>
<dbReference type="GO" id="GO:0009507">
    <property type="term" value="C:chloroplast"/>
    <property type="evidence" value="ECO:0007669"/>
    <property type="project" value="InterPro"/>
</dbReference>
<evidence type="ECO:0000313" key="2">
    <source>
        <dbReference type="Proteomes" id="UP000594263"/>
    </source>
</evidence>
<sequence>MSEWLGRPAKNVDRHEVKPLQVSISRKVREVVEKKYKSAGAEKGRFVVIHGIECDSKASMQSRGDPDSLLPIQVWTSIVSEMRGLKPVFVIPHEKIRDDVEEVAGDDASIVFITTPGQLAALINDSAGVVATNTAAVQLAIARGKPSVALFGSKAKAELFVPDPDGNRCVAVSSSSGKLADIDVEAVKNATRVFDLALALV</sequence>